<sequence length="2505" mass="258203">MNAQRFRLVFNRSRGILMAVAECVSARCKSAGSRSSPLPRPAMARWAPLAFAVFSTLGGSWVTMSIAHAQVVAYRNAPASQQPSITNVGNGVPLINIRTPSAAGVSRNTYEQFDVQAQGAILNNSRVNTQTQLGGWVQGNPWLAAGTARVILNEIISANPSQLLGFIEVAGSTAQVVIANPAGLTCNGCGFINASRATLTTGTPILNGGNLDGYRVEGGVVRIEGGGMDASRAGYTDIIARAVQINAGLWAQTLAVTTGSNTVDANNTQVTPIAGSGAAPDFAIDVAQLGGMYAGKITLRGTEVGVGVRNAGYLGASVGNVVVTADGRLENTGGIVAATDLSIDVGAGITHRGGFQVGGNLLLTAGDDIDLAGSENFVAGTFGAQTANSIIHSDAWSRVGRLDITADTLDNRRGKFIQTGTGVGEFKLADKFDNRAGLVVSAGDVQVADTSAGHALAIENGLGSVVAEQRLAINAGSLSGGSLLSHRDLTVEIGGDFTNDTEITANRNADITVGGSFTNSALLQAGNTLSLQSGQLTNEATGKIFAANLDLLVGGTGALLNRGIIDGGNSRIQAHALNNLGSGRIYGDNLAISAGALSNAAENGSSSVIAARNRLDIAVTTLDNRDGSLIFSAGDMHIGGALDADGHAAGRASAVTNASATIESLADLTLEAERLDNLDTHFRTGINEEVTGSGQDFQNYGSAYRYTSDQVSTYLGQPNSSQWVLYLNTPTETSSSWYRYDYTRSTTETVVLERQAASIQAGGVLKIDAKDVVNDKSRLLAGGNLNLIADTLDNRDATGRREATESGTVTHYWRNKRSSGLPAQGVATSPYTAAPVVEEFSLATAIYEGNRSFSGSGFNQAGNTPGSAATVNEAPRVPNNSLFRPAPEAAGYLTETDPRFANYRQWLNSDYMLQQLAMDPATTQKRLGDGFYEQRLITEQIANLTGRRFLDGYANEEDQYRALMNAGIAVAKEWNLIPGVALSAEQIARLSSDIVWLVEREVTLADGRVAKALVPQVYASVREGDLAPSGALIAGRNIDLAVAGQLVNSGAIASRGNVAVAAGDFLNRGGLLAGRELAIEAERDLSFKAGLITAKDRLALTAGGNIVVASDSYRSEAASGTREGIARQATLYASGPGASLDLSAVGNLKLDAAQVIAGQAKIVAGGDVSLSALADRSSQTLTNSRGSRTQTEMRETGTRIDTTGDLTLASGGDLSFNAARLAAGGVLAARAEGDLDVNAGRQSVEIDGRIGRSTIGIGQESVVGSTLSGKQVALSAGGDLGVVASSLVATGEMTLNATGDVRLATATESTRNDWRKGDGRNYRLESSTSEQGALLKAGGDITLVAGSDLVARAAEVGSDAGAVRARAGNDMVIEAGEASYQLEQARYKKKSGALSSTTKTTRDSIDSTTAIGSTFSGETVTLVADGDIGIKGSNVVATKDAVLAAGNDLNIEAATETHNETHFKKVKKSGAFASGASLTIGKQQMSTDQNTESTRAAKSSVGSLEGDVTLLAGNRYRQVGSDVIVPKGDIEIAAKTVDIVEARETDASRFVQKSKQSGLTVSISNPVISAVQTVQQMKEAAGNTSDGRMKALAAASAALSGYNAYSAVAAGQGETIKGKDGQIPTKRDADGKAIEGRDATALDKVGGINVSISLGSSKSKSTSTQKRDSAAGSELLAGGDIRVTAGGAGAASDITLRGAQVTAGQNVTLTAEDEINLLAAANTAEMRSSNKSSSASVGVSVGTSGFAITAAASRGKGKANGDDLSWTNTRVEAGETLTLNSGGDTALKGAVAAAERVVARVGGDLAIESLQDVSTYDSKQSSSGFSISIPITGFSLTGIGGSISASKSKIESDFRSVAEQSGIRAGDGGFDVQVGQDTTLTGGAITSTQKAIDAEKNRFTTGSQLSLSNLENKAEYEAKGGSINIGAGFSLDGKLAPQGTSAGFGEDSGKAGSATQAAISDIAGNQAARTGDAETGLKPIFDAAKVQKEIDAQVRITQMFGQLAPKAAADFAGKQAAELREQAKQESDPARKAELQNQAKQWDEGGVYRVALHTALGGLAGGTSGALGAGASASAAPLLNELQDSIVDRLKDAGAGDAVAKLAGQLISGATAVGIGAVAGGTQGATTALNTDANNRQLHPEERKLIRSLAKQKAREGCLNDTQCQLSATLYWTDVLERVAESRVDDQEYLKTAQYLNQLEKTASIQGSEGQMGAVSRYFADLETAARMLDPYAGKTIVVNGQATSLNGSNQTYFSATPEQYANASGNYFLGVAPDPSIIPGMAERDQARLEQAGVKSGSAEPLYLAEEIALGGPLTSKVLGALGRTWRALDIAFAGKVGVSASGNISTQQVTREGIAASLNAAERAQLAKLNALSDKAEQGALRETVTNGYMTRNGFTQLEGKCGSNKCFDGVFVKGDTVYIVETKPLQANGAIKLNGPDGDLPTQMTPDWVKSRADALAQTGDPTKKQTAALIQKTFDPNSNINLVKIVAGVNENGVTLVKLAK</sequence>
<dbReference type="CDD" id="cd20731">
    <property type="entry name" value="PoNe_FilH_TF-like"/>
    <property type="match status" value="1"/>
</dbReference>
<dbReference type="InterPro" id="IPR025157">
    <property type="entry name" value="Hemagglutinin_rpt"/>
</dbReference>
<dbReference type="EMBL" id="RBXP01000014">
    <property type="protein sequence ID" value="RKT58801.1"/>
    <property type="molecule type" value="Genomic_DNA"/>
</dbReference>
<dbReference type="InterPro" id="IPR008638">
    <property type="entry name" value="FhaB/CdiA-like_TPS"/>
</dbReference>
<dbReference type="NCBIfam" id="TIGR01731">
    <property type="entry name" value="fil_hemag_20aa"/>
    <property type="match status" value="6"/>
</dbReference>
<reference evidence="3 4" key="1">
    <citation type="submission" date="2018-10" db="EMBL/GenBank/DDBJ databases">
        <title>Genomic Encyclopedia of Type Strains, Phase IV (KMG-IV): sequencing the most valuable type-strain genomes for metagenomic binning, comparative biology and taxonomic classification.</title>
        <authorList>
            <person name="Goeker M."/>
        </authorList>
    </citation>
    <scope>NUCLEOTIDE SEQUENCE [LARGE SCALE GENOMIC DNA]</scope>
    <source>
        <strain evidence="3 4">DSM 23841</strain>
    </source>
</reference>
<proteinExistence type="predicted"/>
<dbReference type="Gene3D" id="2.160.20.10">
    <property type="entry name" value="Single-stranded right-handed beta-helix, Pectin lyase-like"/>
    <property type="match status" value="1"/>
</dbReference>
<dbReference type="InterPro" id="IPR012334">
    <property type="entry name" value="Pectin_lyas_fold"/>
</dbReference>
<organism evidence="3 4">
    <name type="scientific">Azonexus fungiphilus</name>
    <dbReference type="NCBI Taxonomy" id="146940"/>
    <lineage>
        <taxon>Bacteria</taxon>
        <taxon>Pseudomonadati</taxon>
        <taxon>Pseudomonadota</taxon>
        <taxon>Betaproteobacteria</taxon>
        <taxon>Rhodocyclales</taxon>
        <taxon>Azonexaceae</taxon>
        <taxon>Azonexus</taxon>
    </lineage>
</organism>
<evidence type="ECO:0000313" key="3">
    <source>
        <dbReference type="EMBL" id="RKT58801.1"/>
    </source>
</evidence>
<dbReference type="InterPro" id="IPR024973">
    <property type="entry name" value="ESPR"/>
</dbReference>
<dbReference type="OrthoDB" id="5666689at2"/>
<dbReference type="RefSeq" id="WP_121458141.1">
    <property type="nucleotide sequence ID" value="NZ_RBXP01000014.1"/>
</dbReference>
<dbReference type="InterPro" id="IPR010069">
    <property type="entry name" value="CdiA_FHA1_rpt"/>
</dbReference>
<dbReference type="SMART" id="SM00912">
    <property type="entry name" value="Haemagg_act"/>
    <property type="match status" value="1"/>
</dbReference>
<dbReference type="GO" id="GO:0003824">
    <property type="term" value="F:catalytic activity"/>
    <property type="evidence" value="ECO:0007669"/>
    <property type="project" value="UniProtKB-ARBA"/>
</dbReference>
<comment type="caution">
    <text evidence="3">The sequence shown here is derived from an EMBL/GenBank/DDBJ whole genome shotgun (WGS) entry which is preliminary data.</text>
</comment>
<dbReference type="Pfam" id="PF13332">
    <property type="entry name" value="Fil_haemagg_2"/>
    <property type="match status" value="4"/>
</dbReference>
<evidence type="ECO:0000313" key="4">
    <source>
        <dbReference type="Proteomes" id="UP000270626"/>
    </source>
</evidence>
<gene>
    <name evidence="3" type="ORF">DFR40_1830</name>
</gene>
<dbReference type="NCBIfam" id="TIGR01901">
    <property type="entry name" value="adhes_NPXG"/>
    <property type="match status" value="1"/>
</dbReference>
<feature type="region of interest" description="Disordered" evidence="1">
    <location>
        <begin position="857"/>
        <end position="883"/>
    </location>
</feature>
<keyword evidence="4" id="KW-1185">Reference proteome</keyword>
<protein>
    <submittedName>
        <fullName evidence="3">Filamentous hemagglutinin</fullName>
    </submittedName>
</protein>
<feature type="compositionally biased region" description="Polar residues" evidence="1">
    <location>
        <begin position="1177"/>
        <end position="1190"/>
    </location>
</feature>
<accession>A0A495WAQ3</accession>
<name>A0A495WAQ3_9RHOO</name>
<evidence type="ECO:0000259" key="2">
    <source>
        <dbReference type="SMART" id="SM00912"/>
    </source>
</evidence>
<dbReference type="Pfam" id="PF05860">
    <property type="entry name" value="TPS"/>
    <property type="match status" value="1"/>
</dbReference>
<dbReference type="Proteomes" id="UP000270626">
    <property type="component" value="Unassembled WGS sequence"/>
</dbReference>
<dbReference type="InterPro" id="IPR011050">
    <property type="entry name" value="Pectin_lyase_fold/virulence"/>
</dbReference>
<evidence type="ECO:0000256" key="1">
    <source>
        <dbReference type="SAM" id="MobiDB-lite"/>
    </source>
</evidence>
<feature type="region of interest" description="Disordered" evidence="1">
    <location>
        <begin position="1177"/>
        <end position="1196"/>
    </location>
</feature>
<dbReference type="SUPFAM" id="SSF51126">
    <property type="entry name" value="Pectin lyase-like"/>
    <property type="match status" value="1"/>
</dbReference>
<dbReference type="Pfam" id="PF13018">
    <property type="entry name" value="ESPR"/>
    <property type="match status" value="1"/>
</dbReference>
<feature type="domain" description="Filamentous haemagglutinin FhaB/tRNA nuclease CdiA-like TPS" evidence="2">
    <location>
        <begin position="89"/>
        <end position="209"/>
    </location>
</feature>
<feature type="compositionally biased region" description="Polar residues" evidence="1">
    <location>
        <begin position="857"/>
        <end position="870"/>
    </location>
</feature>